<dbReference type="SMART" id="SM00226">
    <property type="entry name" value="LMWPc"/>
    <property type="match status" value="1"/>
</dbReference>
<dbReference type="Pfam" id="PF01451">
    <property type="entry name" value="LMWPc"/>
    <property type="match status" value="1"/>
</dbReference>
<keyword evidence="1" id="KW-0059">Arsenical resistance</keyword>
<dbReference type="Proteomes" id="UP000655868">
    <property type="component" value="Unassembled WGS sequence"/>
</dbReference>
<dbReference type="PANTHER" id="PTHR43428">
    <property type="entry name" value="ARSENATE REDUCTASE"/>
    <property type="match status" value="1"/>
</dbReference>
<evidence type="ECO:0000256" key="1">
    <source>
        <dbReference type="ARBA" id="ARBA00022849"/>
    </source>
</evidence>
<evidence type="ECO:0000259" key="3">
    <source>
        <dbReference type="SMART" id="SM00418"/>
    </source>
</evidence>
<feature type="domain" description="HTH arsR-type" evidence="3">
    <location>
        <begin position="13"/>
        <end position="88"/>
    </location>
</feature>
<comment type="caution">
    <text evidence="4">The sequence shown here is derived from an EMBL/GenBank/DDBJ whole genome shotgun (WGS) entry which is preliminary data.</text>
</comment>
<dbReference type="GO" id="GO:0046685">
    <property type="term" value="P:response to arsenic-containing substance"/>
    <property type="evidence" value="ECO:0007669"/>
    <property type="project" value="UniProtKB-KW"/>
</dbReference>
<organism evidence="4 5">
    <name type="scientific">Antrihabitans stalagmiti</name>
    <dbReference type="NCBI Taxonomy" id="2799499"/>
    <lineage>
        <taxon>Bacteria</taxon>
        <taxon>Bacillati</taxon>
        <taxon>Actinomycetota</taxon>
        <taxon>Actinomycetes</taxon>
        <taxon>Mycobacteriales</taxon>
        <taxon>Nocardiaceae</taxon>
        <taxon>Antrihabitans</taxon>
    </lineage>
</organism>
<dbReference type="RefSeq" id="WP_199707149.1">
    <property type="nucleotide sequence ID" value="NZ_JAEMNV010000009.1"/>
</dbReference>
<dbReference type="PANTHER" id="PTHR43428:SF1">
    <property type="entry name" value="ARSENATE REDUCTASE"/>
    <property type="match status" value="1"/>
</dbReference>
<dbReference type="AlphaFoldDB" id="A0A934U600"/>
<proteinExistence type="predicted"/>
<accession>A0A934U600</accession>
<evidence type="ECO:0000313" key="5">
    <source>
        <dbReference type="Proteomes" id="UP000655868"/>
    </source>
</evidence>
<dbReference type="SUPFAM" id="SSF46785">
    <property type="entry name" value="Winged helix' DNA-binding domain"/>
    <property type="match status" value="1"/>
</dbReference>
<keyword evidence="5" id="KW-1185">Reference proteome</keyword>
<gene>
    <name evidence="4" type="ORF">JGU71_24160</name>
</gene>
<dbReference type="Gene3D" id="1.10.10.10">
    <property type="entry name" value="Winged helix-like DNA-binding domain superfamily/Winged helix DNA-binding domain"/>
    <property type="match status" value="1"/>
</dbReference>
<dbReference type="SUPFAM" id="SSF52788">
    <property type="entry name" value="Phosphotyrosine protein phosphatases I"/>
    <property type="match status" value="1"/>
</dbReference>
<reference evidence="4" key="1">
    <citation type="submission" date="2020-12" db="EMBL/GenBank/DDBJ databases">
        <title>Antrihabitans popcorni sp. nov. and Antrihabitans auranticaus sp. nov., isolated from a larva cave.</title>
        <authorList>
            <person name="Lee S.D."/>
            <person name="Kim I.S."/>
        </authorList>
    </citation>
    <scope>NUCLEOTIDE SEQUENCE</scope>
    <source>
        <strain evidence="4">YC3-6</strain>
    </source>
</reference>
<evidence type="ECO:0000313" key="4">
    <source>
        <dbReference type="EMBL" id="MBJ8341986.1"/>
    </source>
</evidence>
<name>A0A934U600_9NOCA</name>
<dbReference type="EMBL" id="JAEMNV010000009">
    <property type="protein sequence ID" value="MBJ8341986.1"/>
    <property type="molecule type" value="Genomic_DNA"/>
</dbReference>
<dbReference type="CDD" id="cd16345">
    <property type="entry name" value="LMWP_ArsC"/>
    <property type="match status" value="1"/>
</dbReference>
<feature type="domain" description="Phosphotyrosine protein phosphatase I" evidence="2">
    <location>
        <begin position="112"/>
        <end position="247"/>
    </location>
</feature>
<evidence type="ECO:0000259" key="2">
    <source>
        <dbReference type="SMART" id="SM00226"/>
    </source>
</evidence>
<dbReference type="InterPro" id="IPR036388">
    <property type="entry name" value="WH-like_DNA-bd_sf"/>
</dbReference>
<dbReference type="GO" id="GO:0003700">
    <property type="term" value="F:DNA-binding transcription factor activity"/>
    <property type="evidence" value="ECO:0007669"/>
    <property type="project" value="InterPro"/>
</dbReference>
<protein>
    <submittedName>
        <fullName evidence="4">Arsenate reductase ArsC</fullName>
    </submittedName>
</protein>
<dbReference type="InterPro" id="IPR036196">
    <property type="entry name" value="Ptyr_pPase_sf"/>
</dbReference>
<sequence>MVPYGRVVPPFVQLGAHPLRWRLMAELAHSDYRVRELEALVGESQNLVSYHLRLLRAGGLLTTTRSSFDGRDTYYHLDLDRCAAELAGIGRALHPALRFDPAPMEFGSLGQLSVLFICTGNSARSAIAEALFRQVGGGRVDAVSAGSHPKPSMQPNTVRVLLEDFGIDISGQRPRHIDSLADRRFDAVITLCDKAREVCPEFGDNSRLIHWSIADPSASGETGQANYSLFRATAAEIEARIRYLLPVLMSASV</sequence>
<dbReference type="InterPro" id="IPR023485">
    <property type="entry name" value="Ptyr_pPase"/>
</dbReference>
<dbReference type="SMART" id="SM00418">
    <property type="entry name" value="HTH_ARSR"/>
    <property type="match status" value="1"/>
</dbReference>
<dbReference type="Gene3D" id="3.40.50.2300">
    <property type="match status" value="1"/>
</dbReference>
<dbReference type="InterPro" id="IPR036390">
    <property type="entry name" value="WH_DNA-bd_sf"/>
</dbReference>
<dbReference type="Pfam" id="PF01022">
    <property type="entry name" value="HTH_5"/>
    <property type="match status" value="1"/>
</dbReference>
<dbReference type="InterPro" id="IPR001845">
    <property type="entry name" value="HTH_ArsR_DNA-bd_dom"/>
</dbReference>